<proteinExistence type="predicted"/>
<sequence length="150" mass="17240">MLTVAVASLGSRVGAEGELYSKLVWLRVVGSNAMHERWLYWMKLLHEEDEDDDVGCSIDRGKVPPRWQQKRWQDNNAVRGSLVDQRVDVGVAREELTAAAAWPWSAKQRRRRRTHGRTHGERDCVRELDGWMDGLNERDSDSRQIGGKSE</sequence>
<dbReference type="HOGENOM" id="CLU_1743341_0_0_1"/>
<keyword evidence="2" id="KW-1185">Reference proteome</keyword>
<evidence type="ECO:0000313" key="1">
    <source>
        <dbReference type="EnsemblPlants" id="OB08G15340.1"/>
    </source>
</evidence>
<accession>J3MR05</accession>
<organism evidence="1">
    <name type="scientific">Oryza brachyantha</name>
    <name type="common">malo sina</name>
    <dbReference type="NCBI Taxonomy" id="4533"/>
    <lineage>
        <taxon>Eukaryota</taxon>
        <taxon>Viridiplantae</taxon>
        <taxon>Streptophyta</taxon>
        <taxon>Embryophyta</taxon>
        <taxon>Tracheophyta</taxon>
        <taxon>Spermatophyta</taxon>
        <taxon>Magnoliopsida</taxon>
        <taxon>Liliopsida</taxon>
        <taxon>Poales</taxon>
        <taxon>Poaceae</taxon>
        <taxon>BOP clade</taxon>
        <taxon>Oryzoideae</taxon>
        <taxon>Oryzeae</taxon>
        <taxon>Oryzinae</taxon>
        <taxon>Oryza</taxon>
    </lineage>
</organism>
<reference evidence="1" key="2">
    <citation type="submission" date="2013-04" db="UniProtKB">
        <authorList>
            <consortium name="EnsemblPlants"/>
        </authorList>
    </citation>
    <scope>IDENTIFICATION</scope>
</reference>
<dbReference type="Proteomes" id="UP000006038">
    <property type="component" value="Chromosome 8"/>
</dbReference>
<reference evidence="1" key="1">
    <citation type="journal article" date="2013" name="Nat. Commun.">
        <title>Whole-genome sequencing of Oryza brachyantha reveals mechanisms underlying Oryza genome evolution.</title>
        <authorList>
            <person name="Chen J."/>
            <person name="Huang Q."/>
            <person name="Gao D."/>
            <person name="Wang J."/>
            <person name="Lang Y."/>
            <person name="Liu T."/>
            <person name="Li B."/>
            <person name="Bai Z."/>
            <person name="Luis Goicoechea J."/>
            <person name="Liang C."/>
            <person name="Chen C."/>
            <person name="Zhang W."/>
            <person name="Sun S."/>
            <person name="Liao Y."/>
            <person name="Zhang X."/>
            <person name="Yang L."/>
            <person name="Song C."/>
            <person name="Wang M."/>
            <person name="Shi J."/>
            <person name="Liu G."/>
            <person name="Liu J."/>
            <person name="Zhou H."/>
            <person name="Zhou W."/>
            <person name="Yu Q."/>
            <person name="An N."/>
            <person name="Chen Y."/>
            <person name="Cai Q."/>
            <person name="Wang B."/>
            <person name="Liu B."/>
            <person name="Min J."/>
            <person name="Huang Y."/>
            <person name="Wu H."/>
            <person name="Li Z."/>
            <person name="Zhang Y."/>
            <person name="Yin Y."/>
            <person name="Song W."/>
            <person name="Jiang J."/>
            <person name="Jackson S.A."/>
            <person name="Wing R.A."/>
            <person name="Wang J."/>
            <person name="Chen M."/>
        </authorList>
    </citation>
    <scope>NUCLEOTIDE SEQUENCE [LARGE SCALE GENOMIC DNA]</scope>
    <source>
        <strain evidence="1">cv. IRGC 101232</strain>
    </source>
</reference>
<evidence type="ECO:0000313" key="2">
    <source>
        <dbReference type="Proteomes" id="UP000006038"/>
    </source>
</evidence>
<protein>
    <submittedName>
        <fullName evidence="1">Uncharacterized protein</fullName>
    </submittedName>
</protein>
<dbReference type="EnsemblPlants" id="OB08G15340.1">
    <property type="protein sequence ID" value="OB08G15340.1"/>
    <property type="gene ID" value="OB08G15340"/>
</dbReference>
<dbReference type="AlphaFoldDB" id="J3MR05"/>
<dbReference type="Gramene" id="OB08G15340.1">
    <property type="protein sequence ID" value="OB08G15340.1"/>
    <property type="gene ID" value="OB08G15340"/>
</dbReference>
<name>J3MR05_ORYBR</name>